<organism evidence="1">
    <name type="scientific">Edafosvirus sp</name>
    <dbReference type="NCBI Taxonomy" id="2487765"/>
    <lineage>
        <taxon>Viruses</taxon>
        <taxon>Varidnaviria</taxon>
        <taxon>Bamfordvirae</taxon>
        <taxon>Nucleocytoviricota</taxon>
        <taxon>Megaviricetes</taxon>
        <taxon>Imitervirales</taxon>
        <taxon>Mimiviridae</taxon>
        <taxon>Klosneuvirinae</taxon>
    </lineage>
</organism>
<name>A0A3G4ZTK8_9VIRU</name>
<accession>A0A3G4ZTK8</accession>
<protein>
    <submittedName>
        <fullName evidence="1">Uncharacterized protein</fullName>
    </submittedName>
</protein>
<evidence type="ECO:0000313" key="1">
    <source>
        <dbReference type="EMBL" id="AYV78228.1"/>
    </source>
</evidence>
<gene>
    <name evidence="1" type="ORF">Edafosvirus7_20</name>
</gene>
<dbReference type="EMBL" id="MK072072">
    <property type="protein sequence ID" value="AYV78228.1"/>
    <property type="molecule type" value="Genomic_DNA"/>
</dbReference>
<proteinExistence type="predicted"/>
<reference evidence="1" key="1">
    <citation type="submission" date="2018-10" db="EMBL/GenBank/DDBJ databases">
        <title>Hidden diversity of soil giant viruses.</title>
        <authorList>
            <person name="Schulz F."/>
            <person name="Alteio L."/>
            <person name="Goudeau D."/>
            <person name="Ryan E.M."/>
            <person name="Malmstrom R.R."/>
            <person name="Blanchard J."/>
            <person name="Woyke T."/>
        </authorList>
    </citation>
    <scope>NUCLEOTIDE SEQUENCE</scope>
    <source>
        <strain evidence="1">EDV1</strain>
    </source>
</reference>
<sequence>MLSFLDKNTIKKLLSYQIKPDLFYKFNKLNLVAPYCQNLFHDTNYSELNINDYIKRFYKKKTIKWNHRI</sequence>